<organism evidence="2 3">
    <name type="scientific">Anopheles albimanus</name>
    <name type="common">New world malaria mosquito</name>
    <dbReference type="NCBI Taxonomy" id="7167"/>
    <lineage>
        <taxon>Eukaryota</taxon>
        <taxon>Metazoa</taxon>
        <taxon>Ecdysozoa</taxon>
        <taxon>Arthropoda</taxon>
        <taxon>Hexapoda</taxon>
        <taxon>Insecta</taxon>
        <taxon>Pterygota</taxon>
        <taxon>Neoptera</taxon>
        <taxon>Endopterygota</taxon>
        <taxon>Diptera</taxon>
        <taxon>Nematocera</taxon>
        <taxon>Culicoidea</taxon>
        <taxon>Culicidae</taxon>
        <taxon>Anophelinae</taxon>
        <taxon>Anopheles</taxon>
    </lineage>
</organism>
<dbReference type="VEuPathDB" id="VectorBase:AALB014505"/>
<evidence type="ECO:0000313" key="3">
    <source>
        <dbReference type="Proteomes" id="UP000069272"/>
    </source>
</evidence>
<accession>A0A182FXZ8</accession>
<evidence type="ECO:0000313" key="2">
    <source>
        <dbReference type="EnsemblMetazoa" id="AALB014505-PA"/>
    </source>
</evidence>
<evidence type="ECO:0000256" key="1">
    <source>
        <dbReference type="SAM" id="MobiDB-lite"/>
    </source>
</evidence>
<dbReference type="Proteomes" id="UP000069272">
    <property type="component" value="Chromosome 3L"/>
</dbReference>
<sequence>NEASGSNSTASTAERRHSPQTTLEPCTCDPCCVYGCRTKRRPRLRPCVFIVLTRLRTRTRWNIDAVVVVVVVVVGAYCSDHSDATTTKTLNKCVRRQRAESGA</sequence>
<dbReference type="AlphaFoldDB" id="A0A182FXZ8"/>
<feature type="region of interest" description="Disordered" evidence="1">
    <location>
        <begin position="1"/>
        <end position="22"/>
    </location>
</feature>
<keyword evidence="3" id="KW-1185">Reference proteome</keyword>
<proteinExistence type="predicted"/>
<reference evidence="2 3" key="1">
    <citation type="journal article" date="2017" name="G3 (Bethesda)">
        <title>The Physical Genome Mapping of Anopheles albimanus Corrected Scaffold Misassemblies and Identified Interarm Rearrangements in Genus Anopheles.</title>
        <authorList>
            <person name="Artemov G.N."/>
            <person name="Peery A.N."/>
            <person name="Jiang X."/>
            <person name="Tu Z."/>
            <person name="Stegniy V.N."/>
            <person name="Sharakhova M.V."/>
            <person name="Sharakhov I.V."/>
        </authorList>
    </citation>
    <scope>NUCLEOTIDE SEQUENCE [LARGE SCALE GENOMIC DNA]</scope>
    <source>
        <strain evidence="2 3">ALBI9_A</strain>
    </source>
</reference>
<name>A0A182FXZ8_ANOAL</name>
<dbReference type="EnsemblMetazoa" id="AALB014505-RA">
    <property type="protein sequence ID" value="AALB014505-PA"/>
    <property type="gene ID" value="AALB014505"/>
</dbReference>
<reference evidence="2" key="2">
    <citation type="submission" date="2022-08" db="UniProtKB">
        <authorList>
            <consortium name="EnsemblMetazoa"/>
        </authorList>
    </citation>
    <scope>IDENTIFICATION</scope>
    <source>
        <strain evidence="2">STECLA/ALBI9_A</strain>
    </source>
</reference>
<protein>
    <submittedName>
        <fullName evidence="2">Uncharacterized protein</fullName>
    </submittedName>
</protein>
<feature type="compositionally biased region" description="Polar residues" evidence="1">
    <location>
        <begin position="1"/>
        <end position="12"/>
    </location>
</feature>